<sequence>MAKYSDYLVSWFLFLLLLQIETGINGSNAESATSMGVIKLRIGVPKKDGFTQFVNVLWKQRENKYNVSGYCIDVFNAVMKVLPLNVSPEFEPYVNETGHSAGTYDSLVQQIPENKYDAVVGDVTIVANRSNFVDFTLPYTESDVCMLVPIQHGKHSSMWIFVRPFAWDLWLCIVILNIFTGLVIHIMERNAHNVSADGSPIRKDLRIVTILWFPLAQAVLPEREVVVKTCSRFVLMVWLLLAFVLMQSYTANLTSILTLDQLQPSYLKVIDLKKKGYYVGYQTDSFVQGLLVQRLKFDPSKLRAYSNISEYHHALKLGSEGGGVAAIFDELPYLKVFLKKFGSNYMMAGATYRTDGFGFAFPRNSNLTSYFSRAILNVTESDIMDEIEHKYFGKDDGVQDQSGSISSDTPSLTSRSFAGLFLITGIATLLALAISESVTLQKPILMARHYSQRYFGNWRSSRVRDDSTTETGRDVGSSSKN</sequence>
<name>A0ACB9P7G9_BAUVA</name>
<comment type="caution">
    <text evidence="1">The sequence shown here is derived from an EMBL/GenBank/DDBJ whole genome shotgun (WGS) entry which is preliminary data.</text>
</comment>
<evidence type="ECO:0000313" key="2">
    <source>
        <dbReference type="Proteomes" id="UP000828941"/>
    </source>
</evidence>
<accession>A0ACB9P7G9</accession>
<evidence type="ECO:0000313" key="1">
    <source>
        <dbReference type="EMBL" id="KAI4344370.1"/>
    </source>
</evidence>
<protein>
    <submittedName>
        <fullName evidence="1">Uncharacterized protein</fullName>
    </submittedName>
</protein>
<gene>
    <name evidence="1" type="ORF">L6164_011604</name>
</gene>
<keyword evidence="2" id="KW-1185">Reference proteome</keyword>
<organism evidence="1 2">
    <name type="scientific">Bauhinia variegata</name>
    <name type="common">Purple orchid tree</name>
    <name type="synonym">Phanera variegata</name>
    <dbReference type="NCBI Taxonomy" id="167791"/>
    <lineage>
        <taxon>Eukaryota</taxon>
        <taxon>Viridiplantae</taxon>
        <taxon>Streptophyta</taxon>
        <taxon>Embryophyta</taxon>
        <taxon>Tracheophyta</taxon>
        <taxon>Spermatophyta</taxon>
        <taxon>Magnoliopsida</taxon>
        <taxon>eudicotyledons</taxon>
        <taxon>Gunneridae</taxon>
        <taxon>Pentapetalae</taxon>
        <taxon>rosids</taxon>
        <taxon>fabids</taxon>
        <taxon>Fabales</taxon>
        <taxon>Fabaceae</taxon>
        <taxon>Cercidoideae</taxon>
        <taxon>Cercideae</taxon>
        <taxon>Bauhiniinae</taxon>
        <taxon>Bauhinia</taxon>
    </lineage>
</organism>
<reference evidence="1 2" key="1">
    <citation type="journal article" date="2022" name="DNA Res.">
        <title>Chromosomal-level genome assembly of the orchid tree Bauhinia variegata (Leguminosae; Cercidoideae) supports the allotetraploid origin hypothesis of Bauhinia.</title>
        <authorList>
            <person name="Zhong Y."/>
            <person name="Chen Y."/>
            <person name="Zheng D."/>
            <person name="Pang J."/>
            <person name="Liu Y."/>
            <person name="Luo S."/>
            <person name="Meng S."/>
            <person name="Qian L."/>
            <person name="Wei D."/>
            <person name="Dai S."/>
            <person name="Zhou R."/>
        </authorList>
    </citation>
    <scope>NUCLEOTIDE SEQUENCE [LARGE SCALE GENOMIC DNA]</scope>
    <source>
        <strain evidence="1">BV-YZ2020</strain>
    </source>
</reference>
<proteinExistence type="predicted"/>
<dbReference type="EMBL" id="CM039430">
    <property type="protein sequence ID" value="KAI4344370.1"/>
    <property type="molecule type" value="Genomic_DNA"/>
</dbReference>
<dbReference type="Proteomes" id="UP000828941">
    <property type="component" value="Chromosome 5"/>
</dbReference>